<sequence length="230" mass="27027">MIRVSINLVYNTVLTITLFHSNLMISPKHFAQNKLSTNQALMIYSILLNHTIIHYLTNNNNRINHLYNKVAQQAILISHLVLELIYQLKIINKCVVMTSIMIETLKFSILLIKKIILSKVVFIQEKIKKANQFQRTIIIKQMVLIQFTKKNKTKNANNSLFTLTKINKTCNQMHQNKKIGMQSSKQDNRQEKNKIRHSKYNLKQKNKKRIIQLIQTEAFQINNKNILCKK</sequence>
<evidence type="ECO:0000313" key="2">
    <source>
        <dbReference type="EMBL" id="EWS74259.1"/>
    </source>
</evidence>
<proteinExistence type="predicted"/>
<dbReference type="Proteomes" id="UP000009168">
    <property type="component" value="Unassembled WGS sequence"/>
</dbReference>
<name>W7XJL8_TETTS</name>
<dbReference type="EMBL" id="GG662693">
    <property type="protein sequence ID" value="EWS74259.1"/>
    <property type="molecule type" value="Genomic_DNA"/>
</dbReference>
<dbReference type="InParanoid" id="W7XJL8"/>
<dbReference type="AlphaFoldDB" id="W7XJL8"/>
<dbReference type="KEGG" id="tet:TTHERM_000191709"/>
<keyword evidence="3" id="KW-1185">Reference proteome</keyword>
<evidence type="ECO:0000313" key="3">
    <source>
        <dbReference type="Proteomes" id="UP000009168"/>
    </source>
</evidence>
<reference evidence="3" key="1">
    <citation type="journal article" date="2006" name="PLoS Biol.">
        <title>Macronuclear genome sequence of the ciliate Tetrahymena thermophila, a model eukaryote.</title>
        <authorList>
            <person name="Eisen J.A."/>
            <person name="Coyne R.S."/>
            <person name="Wu M."/>
            <person name="Wu D."/>
            <person name="Thiagarajan M."/>
            <person name="Wortman J.R."/>
            <person name="Badger J.H."/>
            <person name="Ren Q."/>
            <person name="Amedeo P."/>
            <person name="Jones K.M."/>
            <person name="Tallon L.J."/>
            <person name="Delcher A.L."/>
            <person name="Salzberg S.L."/>
            <person name="Silva J.C."/>
            <person name="Haas B.J."/>
            <person name="Majoros W.H."/>
            <person name="Farzad M."/>
            <person name="Carlton J.M."/>
            <person name="Smith R.K. Jr."/>
            <person name="Garg J."/>
            <person name="Pearlman R.E."/>
            <person name="Karrer K.M."/>
            <person name="Sun L."/>
            <person name="Manning G."/>
            <person name="Elde N.C."/>
            <person name="Turkewitz A.P."/>
            <person name="Asai D.J."/>
            <person name="Wilkes D.E."/>
            <person name="Wang Y."/>
            <person name="Cai H."/>
            <person name="Collins K."/>
            <person name="Stewart B.A."/>
            <person name="Lee S.R."/>
            <person name="Wilamowska K."/>
            <person name="Weinberg Z."/>
            <person name="Ruzzo W.L."/>
            <person name="Wloga D."/>
            <person name="Gaertig J."/>
            <person name="Frankel J."/>
            <person name="Tsao C.-C."/>
            <person name="Gorovsky M.A."/>
            <person name="Keeling P.J."/>
            <person name="Waller R.F."/>
            <person name="Patron N.J."/>
            <person name="Cherry J.M."/>
            <person name="Stover N.A."/>
            <person name="Krieger C.J."/>
            <person name="del Toro C."/>
            <person name="Ryder H.F."/>
            <person name="Williamson S.C."/>
            <person name="Barbeau R.A."/>
            <person name="Hamilton E.P."/>
            <person name="Orias E."/>
        </authorList>
    </citation>
    <scope>NUCLEOTIDE SEQUENCE [LARGE SCALE GENOMIC DNA]</scope>
    <source>
        <strain evidence="3">SB210</strain>
    </source>
</reference>
<keyword evidence="2" id="KW-0812">Transmembrane</keyword>
<accession>W7XJL8</accession>
<dbReference type="RefSeq" id="XP_012653232.1">
    <property type="nucleotide sequence ID" value="XM_012797778.1"/>
</dbReference>
<gene>
    <name evidence="2" type="ORF">TTHERM_000191709</name>
</gene>
<dbReference type="GeneID" id="24437736"/>
<feature type="region of interest" description="Disordered" evidence="1">
    <location>
        <begin position="177"/>
        <end position="197"/>
    </location>
</feature>
<protein>
    <submittedName>
        <fullName evidence="2">Transmembrane protein, putative</fullName>
    </submittedName>
</protein>
<keyword evidence="2" id="KW-0472">Membrane</keyword>
<organism evidence="2 3">
    <name type="scientific">Tetrahymena thermophila (strain SB210)</name>
    <dbReference type="NCBI Taxonomy" id="312017"/>
    <lineage>
        <taxon>Eukaryota</taxon>
        <taxon>Sar</taxon>
        <taxon>Alveolata</taxon>
        <taxon>Ciliophora</taxon>
        <taxon>Intramacronucleata</taxon>
        <taxon>Oligohymenophorea</taxon>
        <taxon>Hymenostomatida</taxon>
        <taxon>Tetrahymenina</taxon>
        <taxon>Tetrahymenidae</taxon>
        <taxon>Tetrahymena</taxon>
    </lineage>
</organism>
<evidence type="ECO:0000256" key="1">
    <source>
        <dbReference type="SAM" id="MobiDB-lite"/>
    </source>
</evidence>